<reference evidence="8" key="1">
    <citation type="submission" date="2018-05" db="EMBL/GenBank/DDBJ databases">
        <authorList>
            <person name="Lanie J.A."/>
            <person name="Ng W.-L."/>
            <person name="Kazmierczak K.M."/>
            <person name="Andrzejewski T.M."/>
            <person name="Davidsen T.M."/>
            <person name="Wayne K.J."/>
            <person name="Tettelin H."/>
            <person name="Glass J.I."/>
            <person name="Rusch D."/>
            <person name="Podicherti R."/>
            <person name="Tsui H.-C.T."/>
            <person name="Winkler M.E."/>
        </authorList>
    </citation>
    <scope>NUCLEOTIDE SEQUENCE</scope>
</reference>
<keyword evidence="2" id="KW-1162">Viral penetration into host cytoplasm</keyword>
<evidence type="ECO:0000256" key="3">
    <source>
        <dbReference type="ARBA" id="ARBA00022612"/>
    </source>
</evidence>
<comment type="subcellular location">
    <subcellularLocation>
        <location evidence="1">Virion</location>
    </subcellularLocation>
</comment>
<keyword evidence="3" id="KW-1188">Viral release from host cell</keyword>
<dbReference type="AlphaFoldDB" id="A0A381UC78"/>
<feature type="coiled-coil region" evidence="7">
    <location>
        <begin position="498"/>
        <end position="528"/>
    </location>
</feature>
<dbReference type="EMBL" id="UINC01006155">
    <property type="protein sequence ID" value="SVA25816.1"/>
    <property type="molecule type" value="Genomic_DNA"/>
</dbReference>
<evidence type="ECO:0000256" key="6">
    <source>
        <dbReference type="ARBA" id="ARBA00023296"/>
    </source>
</evidence>
<dbReference type="Pfam" id="PF12236">
    <property type="entry name" value="Head-tail_con"/>
    <property type="match status" value="1"/>
</dbReference>
<dbReference type="GO" id="GO:0046718">
    <property type="term" value="P:symbiont entry into host cell"/>
    <property type="evidence" value="ECO:0007669"/>
    <property type="project" value="UniProtKB-KW"/>
</dbReference>
<evidence type="ECO:0000256" key="4">
    <source>
        <dbReference type="ARBA" id="ARBA00022844"/>
    </source>
</evidence>
<evidence type="ECO:0008006" key="9">
    <source>
        <dbReference type="Google" id="ProtNLM"/>
    </source>
</evidence>
<gene>
    <name evidence="8" type="ORF">METZ01_LOCUS78670</name>
</gene>
<keyword evidence="7" id="KW-0175">Coiled coil</keyword>
<evidence type="ECO:0000313" key="8">
    <source>
        <dbReference type="EMBL" id="SVA25816.1"/>
    </source>
</evidence>
<dbReference type="GO" id="GO:0044423">
    <property type="term" value="C:virion component"/>
    <property type="evidence" value="ECO:0007669"/>
    <property type="project" value="UniProtKB-KW"/>
</dbReference>
<accession>A0A381UC78</accession>
<evidence type="ECO:0000256" key="2">
    <source>
        <dbReference type="ARBA" id="ARBA00022595"/>
    </source>
</evidence>
<keyword evidence="5" id="KW-0231">Viral genome packaging</keyword>
<keyword evidence="6" id="KW-1160">Virus entry into host cell</keyword>
<name>A0A381UC78_9ZZZZ</name>
<protein>
    <recommendedName>
        <fullName evidence="9">Bacteriophage head to tail connecting protein</fullName>
    </recommendedName>
</protein>
<evidence type="ECO:0000256" key="1">
    <source>
        <dbReference type="ARBA" id="ARBA00004328"/>
    </source>
</evidence>
<keyword evidence="4" id="KW-0946">Virion</keyword>
<sequence>MAYDYGKDVKSIIKRYETLKEDRILWEPFFRDVRDYIRPRKQNVDSSTHVSAERHTNKMFDSSAPEASRLMAMSMQNALVPQSVVWFGLSIPSGHPLSVLNKEPDVKRWFHDVTQKMFFAMHESNFYTAIGESFLDFTSFGTINLLLEEDDSYDGEFGGLVFTSIPTGQYVFAEDKRGRPDTVFWEYTFTARQAKQMFGQRRLPDKIKKACKEKPDEKFTFVRVLMPRDDYRRGSQDVLEKRFASVDIALDARAMVRESGFDELPYVIGRFEKASGELWGRSPADIAMPDIKTLNKIRELELKGLATAVHPPLIAPDQGIIGTFRMTPSAINYSREPERFKFLRFEGRFDLSSLKANDLKKSIRGIFLADQLVLPEKLNMTAEEVATVREQIQKLLGPTVARFESEVLTPLILRSFGLMSRAGILPPAPPALQELDEIEVAYVGQLAKNQKIQDVTSIQRWLGVAANMASFSPEVLDNIDVDEALQIIGERMAVPNEIMRSQEEVAQLREQRQQQMQMQEELAQASQVAEGAGKVAPMVKALGGVDAFPVQ</sequence>
<proteinExistence type="predicted"/>
<evidence type="ECO:0000256" key="5">
    <source>
        <dbReference type="ARBA" id="ARBA00023219"/>
    </source>
</evidence>
<organism evidence="8">
    <name type="scientific">marine metagenome</name>
    <dbReference type="NCBI Taxonomy" id="408172"/>
    <lineage>
        <taxon>unclassified sequences</taxon>
        <taxon>metagenomes</taxon>
        <taxon>ecological metagenomes</taxon>
    </lineage>
</organism>
<dbReference type="InterPro" id="IPR020991">
    <property type="entry name" value="Connector_podovirus"/>
</dbReference>
<evidence type="ECO:0000256" key="7">
    <source>
        <dbReference type="SAM" id="Coils"/>
    </source>
</evidence>